<dbReference type="InterPro" id="IPR023765">
    <property type="entry name" value="SBP_5_CS"/>
</dbReference>
<dbReference type="Proteomes" id="UP000002943">
    <property type="component" value="Unassembled WGS sequence"/>
</dbReference>
<evidence type="ECO:0000313" key="9">
    <source>
        <dbReference type="Proteomes" id="UP000002943"/>
    </source>
</evidence>
<dbReference type="GO" id="GO:1904680">
    <property type="term" value="F:peptide transmembrane transporter activity"/>
    <property type="evidence" value="ECO:0007669"/>
    <property type="project" value="TreeGrafter"/>
</dbReference>
<reference evidence="8 9" key="1">
    <citation type="journal article" date="2012" name="Int. J. Syst. Evol. Microbiol.">
        <title>Vibrio caribbeanicus sp. nov., isolated from the marine sponge Scleritoderma cyanea.</title>
        <authorList>
            <person name="Hoffmann M."/>
            <person name="Monday S.R."/>
            <person name="Allard M.W."/>
            <person name="Strain E.A."/>
            <person name="Whittaker P."/>
            <person name="Naum M."/>
            <person name="McCarthy P.J."/>
            <person name="Lopez J.V."/>
            <person name="Fischer M."/>
            <person name="Brown E.W."/>
        </authorList>
    </citation>
    <scope>NUCLEOTIDE SEQUENCE [LARGE SCALE GENOMIC DNA]</scope>
    <source>
        <strain evidence="8 9">ATCC BAA-2122</strain>
    </source>
</reference>
<dbReference type="InterPro" id="IPR000914">
    <property type="entry name" value="SBP_5_dom"/>
</dbReference>
<dbReference type="GO" id="GO:0043190">
    <property type="term" value="C:ATP-binding cassette (ABC) transporter complex"/>
    <property type="evidence" value="ECO:0007669"/>
    <property type="project" value="InterPro"/>
</dbReference>
<dbReference type="InterPro" id="IPR030678">
    <property type="entry name" value="Peptide/Ni-bd"/>
</dbReference>
<evidence type="ECO:0000256" key="4">
    <source>
        <dbReference type="ARBA" id="ARBA00022729"/>
    </source>
</evidence>
<evidence type="ECO:0000256" key="1">
    <source>
        <dbReference type="ARBA" id="ARBA00004196"/>
    </source>
</evidence>
<evidence type="ECO:0000313" key="8">
    <source>
        <dbReference type="EMBL" id="EFP96259.1"/>
    </source>
</evidence>
<dbReference type="eggNOG" id="COG4166">
    <property type="taxonomic scope" value="Bacteria"/>
</dbReference>
<organism evidence="8 9">
    <name type="scientific">Vibrio caribbeanicus ATCC BAA-2122</name>
    <dbReference type="NCBI Taxonomy" id="796620"/>
    <lineage>
        <taxon>Bacteria</taxon>
        <taxon>Pseudomonadati</taxon>
        <taxon>Pseudomonadota</taxon>
        <taxon>Gammaproteobacteria</taxon>
        <taxon>Vibrionales</taxon>
        <taxon>Vibrionaceae</taxon>
        <taxon>Vibrio</taxon>
    </lineage>
</organism>
<dbReference type="RefSeq" id="WP_009601641.1">
    <property type="nucleotide sequence ID" value="NZ_AEIU01000075.1"/>
</dbReference>
<evidence type="ECO:0000256" key="2">
    <source>
        <dbReference type="ARBA" id="ARBA00005695"/>
    </source>
</evidence>
<dbReference type="PANTHER" id="PTHR30290">
    <property type="entry name" value="PERIPLASMIC BINDING COMPONENT OF ABC TRANSPORTER"/>
    <property type="match status" value="1"/>
</dbReference>
<dbReference type="PANTHER" id="PTHR30290:SF10">
    <property type="entry name" value="PERIPLASMIC OLIGOPEPTIDE-BINDING PROTEIN-RELATED"/>
    <property type="match status" value="1"/>
</dbReference>
<evidence type="ECO:0000256" key="5">
    <source>
        <dbReference type="SAM" id="MobiDB-lite"/>
    </source>
</evidence>
<dbReference type="AlphaFoldDB" id="E3BKR5"/>
<dbReference type="OrthoDB" id="9801912at2"/>
<dbReference type="EMBL" id="AEIU01000075">
    <property type="protein sequence ID" value="EFP96259.1"/>
    <property type="molecule type" value="Genomic_DNA"/>
</dbReference>
<dbReference type="PIRSF" id="PIRSF002741">
    <property type="entry name" value="MppA"/>
    <property type="match status" value="1"/>
</dbReference>
<keyword evidence="4 6" id="KW-0732">Signal</keyword>
<gene>
    <name evidence="8" type="ORF">VIBC2010_11859</name>
</gene>
<keyword evidence="9" id="KW-1185">Reference proteome</keyword>
<evidence type="ECO:0000259" key="7">
    <source>
        <dbReference type="Pfam" id="PF00496"/>
    </source>
</evidence>
<dbReference type="PROSITE" id="PS01040">
    <property type="entry name" value="SBP_BACTERIAL_5"/>
    <property type="match status" value="1"/>
</dbReference>
<feature type="domain" description="Solute-binding protein family 5" evidence="7">
    <location>
        <begin position="91"/>
        <end position="472"/>
    </location>
</feature>
<dbReference type="SUPFAM" id="SSF53850">
    <property type="entry name" value="Periplasmic binding protein-like II"/>
    <property type="match status" value="1"/>
</dbReference>
<dbReference type="GO" id="GO:0030288">
    <property type="term" value="C:outer membrane-bounded periplasmic space"/>
    <property type="evidence" value="ECO:0007669"/>
    <property type="project" value="TreeGrafter"/>
</dbReference>
<dbReference type="Gene3D" id="3.90.76.10">
    <property type="entry name" value="Dipeptide-binding Protein, Domain 1"/>
    <property type="match status" value="1"/>
</dbReference>
<dbReference type="Pfam" id="PF00496">
    <property type="entry name" value="SBP_bac_5"/>
    <property type="match status" value="1"/>
</dbReference>
<comment type="similarity">
    <text evidence="2">Belongs to the bacterial solute-binding protein 5 family.</text>
</comment>
<dbReference type="Gene3D" id="3.10.105.10">
    <property type="entry name" value="Dipeptide-binding Protein, Domain 3"/>
    <property type="match status" value="1"/>
</dbReference>
<evidence type="ECO:0000256" key="6">
    <source>
        <dbReference type="SAM" id="SignalP"/>
    </source>
</evidence>
<dbReference type="FunFam" id="3.90.76.10:FF:000001">
    <property type="entry name" value="Oligopeptide ABC transporter substrate-binding protein"/>
    <property type="match status" value="1"/>
</dbReference>
<feature type="signal peptide" evidence="6">
    <location>
        <begin position="1"/>
        <end position="19"/>
    </location>
</feature>
<sequence length="552" mass="62182">MYKNKITRAIFLSAGLSLALSGCGDKPDEKKATEASSSKSTELADVQELVRGNGAEVASLDPHKTEGVPESHVLRDLMEGLVIQDAEGNTIPGVAESWSTDDNKTFTFKIRKGAKWSNGDPVTAHDFEYSFKRAVDPKTASPYAWYIEYTKMKNAKDIVEGKKGIDSLGVKAIDDHTLVLETDVVVPHFVKMLAHTTMYPVHKATVQKYGDSWTKPEHFVGNGAYKLTDWVVNEKIVVERNSNYWDDKDTIITKVTFLPIENQNAEMNRFLSGEIHMTDELPNEQFRRLMKEHPDEVAISPYLCTYYYGFNNERPPFNDARVRKALSYAIDRDIITNAILGQGQKPAYALTHSGITGFNPVLPEYANMDHDARIAKAKELLSQAGFGEDKPLDFSLLYNTDDNHKKIAVAIQSMWKKSLGKFVDVELENQEWKTYLESSKQGDFDVRRAGWCADYNEASTFLAIAVSDNGSNDQKYNSAVYDKAMNDAVNVAKTEQERNKYYEIAETQLANDMPIAPIYQYVKSRLVSSHVGGYPEKNPQDNVYSKDLYLTK</sequence>
<dbReference type="InterPro" id="IPR039424">
    <property type="entry name" value="SBP_5"/>
</dbReference>
<name>E3BKR5_9VIBR</name>
<feature type="region of interest" description="Disordered" evidence="5">
    <location>
        <begin position="23"/>
        <end position="44"/>
    </location>
</feature>
<dbReference type="Gene3D" id="3.40.190.10">
    <property type="entry name" value="Periplasmic binding protein-like II"/>
    <property type="match status" value="1"/>
</dbReference>
<dbReference type="CDD" id="cd08504">
    <property type="entry name" value="PBP2_OppA"/>
    <property type="match status" value="1"/>
</dbReference>
<keyword evidence="3" id="KW-0813">Transport</keyword>
<comment type="caution">
    <text evidence="8">The sequence shown here is derived from an EMBL/GenBank/DDBJ whole genome shotgun (WGS) entry which is preliminary data.</text>
</comment>
<proteinExistence type="inferred from homology"/>
<protein>
    <submittedName>
        <fullName evidence="8">Oligopeptide ABC transporter, periplasmic oligopeptide-binding protein</fullName>
    </submittedName>
</protein>
<dbReference type="GO" id="GO:0015833">
    <property type="term" value="P:peptide transport"/>
    <property type="evidence" value="ECO:0007669"/>
    <property type="project" value="TreeGrafter"/>
</dbReference>
<accession>E3BKR5</accession>
<dbReference type="FunFam" id="3.10.105.10:FF:000001">
    <property type="entry name" value="Oligopeptide ABC transporter, oligopeptide-binding protein"/>
    <property type="match status" value="1"/>
</dbReference>
<feature type="chain" id="PRO_5003166531" evidence="6">
    <location>
        <begin position="20"/>
        <end position="552"/>
    </location>
</feature>
<comment type="subcellular location">
    <subcellularLocation>
        <location evidence="1">Cell envelope</location>
    </subcellularLocation>
</comment>
<dbReference type="STRING" id="796620.VIBC2010_11859"/>
<evidence type="ECO:0000256" key="3">
    <source>
        <dbReference type="ARBA" id="ARBA00022448"/>
    </source>
</evidence>
<dbReference type="PROSITE" id="PS51257">
    <property type="entry name" value="PROKAR_LIPOPROTEIN"/>
    <property type="match status" value="1"/>
</dbReference>